<organism evidence="1 2">
    <name type="scientific">Hymenochirus boettgeri</name>
    <name type="common">Congo dwarf clawed frog</name>
    <dbReference type="NCBI Taxonomy" id="247094"/>
    <lineage>
        <taxon>Eukaryota</taxon>
        <taxon>Metazoa</taxon>
        <taxon>Chordata</taxon>
        <taxon>Craniata</taxon>
        <taxon>Vertebrata</taxon>
        <taxon>Euteleostomi</taxon>
        <taxon>Amphibia</taxon>
        <taxon>Batrachia</taxon>
        <taxon>Anura</taxon>
        <taxon>Pipoidea</taxon>
        <taxon>Pipidae</taxon>
        <taxon>Pipinae</taxon>
        <taxon>Hymenochirus</taxon>
    </lineage>
</organism>
<comment type="caution">
    <text evidence="1">The sequence shown here is derived from an EMBL/GenBank/DDBJ whole genome shotgun (WGS) entry which is preliminary data.</text>
</comment>
<accession>A0A8T2JSZ7</accession>
<name>A0A8T2JSZ7_9PIPI</name>
<sequence length="109" mass="12652">MSSALPFIKLCVFGKMYQGCSSRHNTLALPYEEDYWPAILMAGSIKAVCSFQHITVYQPMSVHGNVWLEQPTLRKVFRIQVSGFRLKTSKSVACMREMQCYRRNQWELP</sequence>
<dbReference type="Proteomes" id="UP000812440">
    <property type="component" value="Chromosome 5"/>
</dbReference>
<evidence type="ECO:0000313" key="2">
    <source>
        <dbReference type="Proteomes" id="UP000812440"/>
    </source>
</evidence>
<dbReference type="AlphaFoldDB" id="A0A8T2JSZ7"/>
<proteinExistence type="predicted"/>
<reference evidence="1" key="1">
    <citation type="thesis" date="2020" institute="ProQuest LLC" country="789 East Eisenhower Parkway, Ann Arbor, MI, USA">
        <title>Comparative Genomics and Chromosome Evolution.</title>
        <authorList>
            <person name="Mudd A.B."/>
        </authorList>
    </citation>
    <scope>NUCLEOTIDE SEQUENCE</scope>
    <source>
        <strain evidence="1">Female2</strain>
        <tissue evidence="1">Blood</tissue>
    </source>
</reference>
<evidence type="ECO:0000313" key="1">
    <source>
        <dbReference type="EMBL" id="KAG8445641.1"/>
    </source>
</evidence>
<keyword evidence="2" id="KW-1185">Reference proteome</keyword>
<gene>
    <name evidence="1" type="ORF">GDO86_010428</name>
</gene>
<protein>
    <submittedName>
        <fullName evidence="1">Uncharacterized protein</fullName>
    </submittedName>
</protein>
<dbReference type="EMBL" id="JAACNH010000004">
    <property type="protein sequence ID" value="KAG8445641.1"/>
    <property type="molecule type" value="Genomic_DNA"/>
</dbReference>